<evidence type="ECO:0000313" key="2">
    <source>
        <dbReference type="EMBL" id="SEP22989.1"/>
    </source>
</evidence>
<dbReference type="Proteomes" id="UP000183063">
    <property type="component" value="Unassembled WGS sequence"/>
</dbReference>
<dbReference type="AlphaFoldDB" id="A0A1H8W5V6"/>
<accession>A0A1H8W5V6</accession>
<reference evidence="1" key="1">
    <citation type="submission" date="2016-10" db="EMBL/GenBank/DDBJ databases">
        <authorList>
            <person name="de Groot N.N."/>
        </authorList>
    </citation>
    <scope>NUCLEOTIDE SEQUENCE [LARGE SCALE GENOMIC DNA]</scope>
    <source>
        <strain evidence="1">CCBAU85039</strain>
    </source>
</reference>
<evidence type="ECO:0000313" key="1">
    <source>
        <dbReference type="EMBL" id="SEI20403.1"/>
    </source>
</evidence>
<dbReference type="Proteomes" id="UP000198939">
    <property type="component" value="Unassembled WGS sequence"/>
</dbReference>
<dbReference type="EMBL" id="FOCV01000055">
    <property type="protein sequence ID" value="SEP22989.1"/>
    <property type="molecule type" value="Genomic_DNA"/>
</dbReference>
<keyword evidence="4" id="KW-1185">Reference proteome</keyword>
<organism evidence="1 3">
    <name type="scientific">Rhizobium tibeticum</name>
    <dbReference type="NCBI Taxonomy" id="501024"/>
    <lineage>
        <taxon>Bacteria</taxon>
        <taxon>Pseudomonadati</taxon>
        <taxon>Pseudomonadota</taxon>
        <taxon>Alphaproteobacteria</taxon>
        <taxon>Hyphomicrobiales</taxon>
        <taxon>Rhizobiaceae</taxon>
        <taxon>Rhizobium/Agrobacterium group</taxon>
        <taxon>Rhizobium</taxon>
    </lineage>
</organism>
<protein>
    <submittedName>
        <fullName evidence="1">Uncharacterized protein</fullName>
    </submittedName>
</protein>
<evidence type="ECO:0000313" key="4">
    <source>
        <dbReference type="Proteomes" id="UP000198939"/>
    </source>
</evidence>
<gene>
    <name evidence="1" type="ORF">RTCCBAU85039_6385</name>
    <name evidence="2" type="ORF">SAMN05216228_10554</name>
</gene>
<proteinExistence type="predicted"/>
<dbReference type="EMBL" id="FNXB01000070">
    <property type="protein sequence ID" value="SEI20403.1"/>
    <property type="molecule type" value="Genomic_DNA"/>
</dbReference>
<evidence type="ECO:0000313" key="3">
    <source>
        <dbReference type="Proteomes" id="UP000183063"/>
    </source>
</evidence>
<reference evidence="2 4" key="2">
    <citation type="submission" date="2016-10" db="EMBL/GenBank/DDBJ databases">
        <authorList>
            <person name="Varghese N."/>
            <person name="Submissions S."/>
        </authorList>
    </citation>
    <scope>NUCLEOTIDE SEQUENCE [LARGE SCALE GENOMIC DNA]</scope>
    <source>
        <strain evidence="2 4">CGMCC 1.7071</strain>
    </source>
</reference>
<sequence>MRRGFFHLKYGKNIADVPLKKAVDEGHRGTLTSDQHAVELSTRSTFSIDYEAAHDLEVKAVGYRFVQKVFREAFVHGAYRGGVPNIAFVESVPLCFAKSLKHLTDRVDHGISPVGLTLNAIYQPVLSLPSQFCQRTPRASDPAPGERRQIEALGCRS</sequence>
<name>A0A1H8W5V6_9HYPH</name>
<reference evidence="3" key="3">
    <citation type="submission" date="2016-10" db="EMBL/GenBank/DDBJ databases">
        <authorList>
            <person name="Wibberg D."/>
        </authorList>
    </citation>
    <scope>NUCLEOTIDE SEQUENCE [LARGE SCALE GENOMIC DNA]</scope>
</reference>